<comment type="caution">
    <text evidence="2">The sequence shown here is derived from an EMBL/GenBank/DDBJ whole genome shotgun (WGS) entry which is preliminary data.</text>
</comment>
<gene>
    <name evidence="2" type="ORF">GT019_08950</name>
</gene>
<evidence type="ECO:0000313" key="2">
    <source>
        <dbReference type="EMBL" id="NBD23998.1"/>
    </source>
</evidence>
<dbReference type="InterPro" id="IPR012349">
    <property type="entry name" value="Split_barrel_FMN-bd"/>
</dbReference>
<dbReference type="EMBL" id="JAAAMV010000003">
    <property type="protein sequence ID" value="NBD23998.1"/>
    <property type="molecule type" value="Genomic_DNA"/>
</dbReference>
<dbReference type="PANTHER" id="PTHR34818:SF1">
    <property type="entry name" value="PROTEIN BLI-3"/>
    <property type="match status" value="1"/>
</dbReference>
<proteinExistence type="predicted"/>
<reference evidence="2 3" key="1">
    <citation type="submission" date="2020-01" db="EMBL/GenBank/DDBJ databases">
        <title>Paenibacillus soybeanensis sp. nov. isolated from the nodules of soybean (Glycine max(L.) Merr).</title>
        <authorList>
            <person name="Wang H."/>
        </authorList>
    </citation>
    <scope>NUCLEOTIDE SEQUENCE [LARGE SCALE GENOMIC DNA]</scope>
    <source>
        <strain evidence="2 3">T1</strain>
    </source>
</reference>
<dbReference type="InterPro" id="IPR052917">
    <property type="entry name" value="Stress-Dev_Protein"/>
</dbReference>
<sequence>MEKQQLEARIAEALDKHRIGAFATVEGGRPKIRYMAVFHEGLNIYLATDRKTHKVEELRTNPAISLLLGYDGEQPSQIVEIEGTADITKDNALRGRLWNERLRRWFNGPDDPDYVILAIAPAEIHYFDEASKQQVWKPK</sequence>
<protein>
    <submittedName>
        <fullName evidence="2">Pyridoxamine 5'-phosphate oxidase family protein</fullName>
    </submittedName>
</protein>
<keyword evidence="3" id="KW-1185">Reference proteome</keyword>
<dbReference type="SUPFAM" id="SSF50475">
    <property type="entry name" value="FMN-binding split barrel"/>
    <property type="match status" value="1"/>
</dbReference>
<dbReference type="Pfam" id="PF01243">
    <property type="entry name" value="PNPOx_N"/>
    <property type="match status" value="1"/>
</dbReference>
<name>A0ABW9XMY6_9BACL</name>
<dbReference type="PANTHER" id="PTHR34818">
    <property type="entry name" value="PROTEIN BLI-3"/>
    <property type="match status" value="1"/>
</dbReference>
<evidence type="ECO:0000313" key="3">
    <source>
        <dbReference type="Proteomes" id="UP000665561"/>
    </source>
</evidence>
<evidence type="ECO:0000259" key="1">
    <source>
        <dbReference type="Pfam" id="PF01243"/>
    </source>
</evidence>
<accession>A0ABW9XMY6</accession>
<feature type="domain" description="Pyridoxamine 5'-phosphate oxidase N-terminal" evidence="1">
    <location>
        <begin position="7"/>
        <end position="126"/>
    </location>
</feature>
<organism evidence="2 3">
    <name type="scientific">Paenibacillus glycinis</name>
    <dbReference type="NCBI Taxonomy" id="2697035"/>
    <lineage>
        <taxon>Bacteria</taxon>
        <taxon>Bacillati</taxon>
        <taxon>Bacillota</taxon>
        <taxon>Bacilli</taxon>
        <taxon>Bacillales</taxon>
        <taxon>Paenibacillaceae</taxon>
        <taxon>Paenibacillus</taxon>
    </lineage>
</organism>
<dbReference type="InterPro" id="IPR011576">
    <property type="entry name" value="Pyridox_Oxase_N"/>
</dbReference>
<dbReference type="Gene3D" id="2.30.110.10">
    <property type="entry name" value="Electron Transport, Fmn-binding Protein, Chain A"/>
    <property type="match status" value="1"/>
</dbReference>
<dbReference type="Proteomes" id="UP000665561">
    <property type="component" value="Unassembled WGS sequence"/>
</dbReference>